<organism evidence="2 3">
    <name type="scientific">Taphrina deformans (strain PYCC 5710 / ATCC 11124 / CBS 356.35 / IMI 108563 / JCM 9778 / NBRC 8474)</name>
    <name type="common">Peach leaf curl fungus</name>
    <name type="synonym">Lalaria deformans</name>
    <dbReference type="NCBI Taxonomy" id="1097556"/>
    <lineage>
        <taxon>Eukaryota</taxon>
        <taxon>Fungi</taxon>
        <taxon>Dikarya</taxon>
        <taxon>Ascomycota</taxon>
        <taxon>Taphrinomycotina</taxon>
        <taxon>Taphrinomycetes</taxon>
        <taxon>Taphrinales</taxon>
        <taxon>Taphrinaceae</taxon>
        <taxon>Taphrina</taxon>
    </lineage>
</organism>
<dbReference type="OrthoDB" id="10571031at2759"/>
<gene>
    <name evidence="2" type="ORF">TAPDE_000944</name>
</gene>
<evidence type="ECO:0000256" key="1">
    <source>
        <dbReference type="SAM" id="MobiDB-lite"/>
    </source>
</evidence>
<name>R4X7R5_TAPDE</name>
<dbReference type="Proteomes" id="UP000013776">
    <property type="component" value="Unassembled WGS sequence"/>
</dbReference>
<feature type="compositionally biased region" description="Polar residues" evidence="1">
    <location>
        <begin position="39"/>
        <end position="53"/>
    </location>
</feature>
<protein>
    <submittedName>
        <fullName evidence="2">Uncharacterized protein</fullName>
    </submittedName>
</protein>
<sequence length="83" mass="8586">MSSEQVPVAQKNFTNEFGNSEHGINYKKEAGAGIEYTGTPASSGETSSQTGQKVSAGEDAPVKQEGTGKTEGSLAEQSKSFGK</sequence>
<proteinExistence type="predicted"/>
<evidence type="ECO:0000313" key="2">
    <source>
        <dbReference type="EMBL" id="CCG81223.1"/>
    </source>
</evidence>
<evidence type="ECO:0000313" key="3">
    <source>
        <dbReference type="Proteomes" id="UP000013776"/>
    </source>
</evidence>
<accession>R4X7R5</accession>
<keyword evidence="3" id="KW-1185">Reference proteome</keyword>
<feature type="region of interest" description="Disordered" evidence="1">
    <location>
        <begin position="1"/>
        <end position="83"/>
    </location>
</feature>
<comment type="caution">
    <text evidence="2">The sequence shown here is derived from an EMBL/GenBank/DDBJ whole genome shotgun (WGS) entry which is preliminary data.</text>
</comment>
<reference evidence="2 3" key="1">
    <citation type="journal article" date="2013" name="MBio">
        <title>Genome sequencing of the plant pathogen Taphrina deformans, the causal agent of peach leaf curl.</title>
        <authorList>
            <person name="Cisse O.H."/>
            <person name="Almeida J.M.G.C.F."/>
            <person name="Fonseca A."/>
            <person name="Kumar A.A."/>
            <person name="Salojaervi J."/>
            <person name="Overmyer K."/>
            <person name="Hauser P.M."/>
            <person name="Pagni M."/>
        </authorList>
    </citation>
    <scope>NUCLEOTIDE SEQUENCE [LARGE SCALE GENOMIC DNA]</scope>
    <source>
        <strain evidence="3">PYCC 5710 / ATCC 11124 / CBS 356.35 / IMI 108563 / JCM 9778 / NBRC 8474</strain>
    </source>
</reference>
<feature type="compositionally biased region" description="Polar residues" evidence="1">
    <location>
        <begin position="1"/>
        <end position="18"/>
    </location>
</feature>
<dbReference type="EMBL" id="CAHR02000030">
    <property type="protein sequence ID" value="CCG81223.1"/>
    <property type="molecule type" value="Genomic_DNA"/>
</dbReference>
<dbReference type="VEuPathDB" id="FungiDB:TAPDE_000944"/>
<dbReference type="AlphaFoldDB" id="R4X7R5"/>